<evidence type="ECO:0000259" key="1">
    <source>
        <dbReference type="Pfam" id="PF22294"/>
    </source>
</evidence>
<organism evidence="2 3">
    <name type="scientific">Salinicola socius</name>
    <dbReference type="NCBI Taxonomy" id="404433"/>
    <lineage>
        <taxon>Bacteria</taxon>
        <taxon>Pseudomonadati</taxon>
        <taxon>Pseudomonadota</taxon>
        <taxon>Gammaproteobacteria</taxon>
        <taxon>Oceanospirillales</taxon>
        <taxon>Halomonadaceae</taxon>
        <taxon>Salinicola</taxon>
    </lineage>
</organism>
<gene>
    <name evidence="2" type="ORF">BTW07_18740</name>
</gene>
<evidence type="ECO:0000313" key="2">
    <source>
        <dbReference type="EMBL" id="OLO02625.1"/>
    </source>
</evidence>
<protein>
    <recommendedName>
        <fullName evidence="1">DUF6966 domain-containing protein</fullName>
    </recommendedName>
</protein>
<feature type="domain" description="DUF6966" evidence="1">
    <location>
        <begin position="22"/>
        <end position="70"/>
    </location>
</feature>
<evidence type="ECO:0000313" key="3">
    <source>
        <dbReference type="Proteomes" id="UP000186878"/>
    </source>
</evidence>
<sequence length="89" mass="10040">MNRYESAVLILEEMATLLDMAGIQGWAESLRRVGSYNESEASVLYNTVLGMYGGSGSLSDIVLYHNGELLKEENNKFDELRSKLYLLCR</sequence>
<keyword evidence="3" id="KW-1185">Reference proteome</keyword>
<dbReference type="EMBL" id="MSDO01000064">
    <property type="protein sequence ID" value="OLO02625.1"/>
    <property type="molecule type" value="Genomic_DNA"/>
</dbReference>
<dbReference type="Proteomes" id="UP000186878">
    <property type="component" value="Unassembled WGS sequence"/>
</dbReference>
<comment type="caution">
    <text evidence="2">The sequence shown here is derived from an EMBL/GenBank/DDBJ whole genome shotgun (WGS) entry which is preliminary data.</text>
</comment>
<name>A0A1Q8SMG7_9GAMM</name>
<accession>A0A1Q8SMG7</accession>
<dbReference type="AlphaFoldDB" id="A0A1Q8SMG7"/>
<dbReference type="InterPro" id="IPR054239">
    <property type="entry name" value="DUF6966"/>
</dbReference>
<proteinExistence type="predicted"/>
<dbReference type="Pfam" id="PF22294">
    <property type="entry name" value="DUF6966"/>
    <property type="match status" value="1"/>
</dbReference>
<reference evidence="2 3" key="1">
    <citation type="submission" date="2016-12" db="EMBL/GenBank/DDBJ databases">
        <title>Draft genome sequences of strains Salinicola socius SMB35, Salinicola sp. MH3R3-1 and Chromohalobacter sp. SMB17 from the Verkhnekamsk potash mining region of Russia.</title>
        <authorList>
            <person name="Mavrodi D.V."/>
            <person name="Olsson B.E."/>
            <person name="Korsakova E.S."/>
            <person name="Pyankova A."/>
            <person name="Mavrodi O.V."/>
            <person name="Plotnikova E.G."/>
        </authorList>
    </citation>
    <scope>NUCLEOTIDE SEQUENCE [LARGE SCALE GENOMIC DNA]</scope>
    <source>
        <strain evidence="2 3">SMB35</strain>
    </source>
</reference>